<dbReference type="EMBL" id="CP018799">
    <property type="protein sequence ID" value="ATX79487.1"/>
    <property type="molecule type" value="Genomic_DNA"/>
</dbReference>
<dbReference type="AlphaFoldDB" id="A0A2K8KX54"/>
<gene>
    <name evidence="2" type="ORF">Ga0123461_1068</name>
</gene>
<feature type="domain" description="SH3b" evidence="1">
    <location>
        <begin position="149"/>
        <end position="192"/>
    </location>
</feature>
<protein>
    <recommendedName>
        <fullName evidence="1">SH3b domain-containing protein</fullName>
    </recommendedName>
</protein>
<dbReference type="Pfam" id="PF08239">
    <property type="entry name" value="SH3_3"/>
    <property type="match status" value="1"/>
</dbReference>
<evidence type="ECO:0000259" key="1">
    <source>
        <dbReference type="Pfam" id="PF08239"/>
    </source>
</evidence>
<organism evidence="2 3">
    <name type="scientific">Mariprofundus aestuarium</name>
    <dbReference type="NCBI Taxonomy" id="1921086"/>
    <lineage>
        <taxon>Bacteria</taxon>
        <taxon>Pseudomonadati</taxon>
        <taxon>Pseudomonadota</taxon>
        <taxon>Candidatius Mariprofundia</taxon>
        <taxon>Mariprofundales</taxon>
        <taxon>Mariprofundaceae</taxon>
        <taxon>Mariprofundus</taxon>
    </lineage>
</organism>
<dbReference type="InterPro" id="IPR003646">
    <property type="entry name" value="SH3-like_bac-type"/>
</dbReference>
<dbReference type="KEGG" id="maes:Ga0123461_1068"/>
<evidence type="ECO:0000313" key="3">
    <source>
        <dbReference type="Proteomes" id="UP000231701"/>
    </source>
</evidence>
<accession>A0A2K8KX54</accession>
<dbReference type="Gene3D" id="2.30.30.40">
    <property type="entry name" value="SH3 Domains"/>
    <property type="match status" value="1"/>
</dbReference>
<name>A0A2K8KX54_MARES</name>
<reference evidence="2 3" key="1">
    <citation type="submission" date="2016-12" db="EMBL/GenBank/DDBJ databases">
        <title>Isolation and genomic insights into novel planktonic Zetaproteobacteria from stratified waters of the Chesapeake Bay.</title>
        <authorList>
            <person name="McAllister S.M."/>
            <person name="Kato S."/>
            <person name="Chan C.S."/>
            <person name="Chiu B.K."/>
            <person name="Field E.K."/>
        </authorList>
    </citation>
    <scope>NUCLEOTIDE SEQUENCE [LARGE SCALE GENOMIC DNA]</scope>
    <source>
        <strain evidence="2 3">CP-5</strain>
    </source>
</reference>
<dbReference type="Proteomes" id="UP000231701">
    <property type="component" value="Chromosome"/>
</dbReference>
<evidence type="ECO:0000313" key="2">
    <source>
        <dbReference type="EMBL" id="ATX79487.1"/>
    </source>
</evidence>
<sequence>MGHIMILRTVAVLLLLSCSGCVALSAVSAIPGTLFEFVGSQFVGEERSYPASMRKTLTAVQKSLQAMKLDVDILEIQSDGGYGIGFGNERLDGEITLRIQTPALTTVYVKAKQSTREASVEHAIIEMIDGQLQNLPKKARFDAKKYNSLRQDPSSKSPRVGWARPGARLEASNSNVKQWLKVKLPSGETAYLKGTIIDDDEKQKRKIILSKSE</sequence>
<keyword evidence="3" id="KW-1185">Reference proteome</keyword>
<proteinExistence type="predicted"/>